<protein>
    <submittedName>
        <fullName evidence="1">Uncharacterized protein</fullName>
    </submittedName>
</protein>
<evidence type="ECO:0000313" key="1">
    <source>
        <dbReference type="EMBL" id="THC90616.1"/>
    </source>
</evidence>
<gene>
    <name evidence="1" type="ORF">EYZ11_009914</name>
</gene>
<sequence>MQRGVNSFRETRMARPEVRIIPTSNPQETRGAVQRALIGDEGLFYLNLTPWDPLEGVRISLLGVVRLA</sequence>
<dbReference type="VEuPathDB" id="FungiDB:EYZ11_009914"/>
<organism evidence="1 2">
    <name type="scientific">Aspergillus tanneri</name>
    <dbReference type="NCBI Taxonomy" id="1220188"/>
    <lineage>
        <taxon>Eukaryota</taxon>
        <taxon>Fungi</taxon>
        <taxon>Dikarya</taxon>
        <taxon>Ascomycota</taxon>
        <taxon>Pezizomycotina</taxon>
        <taxon>Eurotiomycetes</taxon>
        <taxon>Eurotiomycetidae</taxon>
        <taxon>Eurotiales</taxon>
        <taxon>Aspergillaceae</taxon>
        <taxon>Aspergillus</taxon>
        <taxon>Aspergillus subgen. Circumdati</taxon>
    </lineage>
</organism>
<dbReference type="AlphaFoldDB" id="A0A4S3J6M7"/>
<name>A0A4S3J6M7_9EURO</name>
<accession>A0A4S3J6M7</accession>
<proteinExistence type="predicted"/>
<keyword evidence="2" id="KW-1185">Reference proteome</keyword>
<dbReference type="Proteomes" id="UP000308092">
    <property type="component" value="Unassembled WGS sequence"/>
</dbReference>
<evidence type="ECO:0000313" key="2">
    <source>
        <dbReference type="Proteomes" id="UP000308092"/>
    </source>
</evidence>
<comment type="caution">
    <text evidence="1">The sequence shown here is derived from an EMBL/GenBank/DDBJ whole genome shotgun (WGS) entry which is preliminary data.</text>
</comment>
<dbReference type="EMBL" id="SOSA01000500">
    <property type="protein sequence ID" value="THC90616.1"/>
    <property type="molecule type" value="Genomic_DNA"/>
</dbReference>
<reference evidence="1 2" key="1">
    <citation type="submission" date="2019-03" db="EMBL/GenBank/DDBJ databases">
        <title>The genome sequence of a newly discovered highly antifungal drug resistant Aspergillus species, Aspergillus tanneri NIH 1004.</title>
        <authorList>
            <person name="Mounaud S."/>
            <person name="Singh I."/>
            <person name="Joardar V."/>
            <person name="Pakala S."/>
            <person name="Pakala S."/>
            <person name="Venepally P."/>
            <person name="Hoover J."/>
            <person name="Nierman W."/>
            <person name="Chung J."/>
            <person name="Losada L."/>
        </authorList>
    </citation>
    <scope>NUCLEOTIDE SEQUENCE [LARGE SCALE GENOMIC DNA]</scope>
    <source>
        <strain evidence="1 2">NIH1004</strain>
    </source>
</reference>